<feature type="compositionally biased region" description="Polar residues" evidence="1">
    <location>
        <begin position="131"/>
        <end position="144"/>
    </location>
</feature>
<keyword evidence="3" id="KW-1185">Reference proteome</keyword>
<organism evidence="2 3">
    <name type="scientific">Pelobates cultripes</name>
    <name type="common">Western spadefoot toad</name>
    <dbReference type="NCBI Taxonomy" id="61616"/>
    <lineage>
        <taxon>Eukaryota</taxon>
        <taxon>Metazoa</taxon>
        <taxon>Chordata</taxon>
        <taxon>Craniata</taxon>
        <taxon>Vertebrata</taxon>
        <taxon>Euteleostomi</taxon>
        <taxon>Amphibia</taxon>
        <taxon>Batrachia</taxon>
        <taxon>Anura</taxon>
        <taxon>Pelobatoidea</taxon>
        <taxon>Pelobatidae</taxon>
        <taxon>Pelobates</taxon>
    </lineage>
</organism>
<evidence type="ECO:0000313" key="3">
    <source>
        <dbReference type="Proteomes" id="UP001295444"/>
    </source>
</evidence>
<feature type="region of interest" description="Disordered" evidence="1">
    <location>
        <begin position="115"/>
        <end position="144"/>
    </location>
</feature>
<evidence type="ECO:0000313" key="2">
    <source>
        <dbReference type="EMBL" id="CAH2286059.1"/>
    </source>
</evidence>
<accession>A0AAD1W766</accession>
<feature type="region of interest" description="Disordered" evidence="1">
    <location>
        <begin position="1"/>
        <end position="49"/>
    </location>
</feature>
<name>A0AAD1W766_PELCU</name>
<sequence>LTRGECADPKDTKRGTVRVRPTRRRGDDCSPVPTSENHSGHLQPYRHPRLSLPLEHQSRAASKMAEHASNPTTEAYLAASQARLNLIFEKFWALQEALQEVTPRHNRHIAEPAKPWTYLHDPAKHLKPPSAQKNRWPSKKQLQL</sequence>
<dbReference type="EMBL" id="OW240915">
    <property type="protein sequence ID" value="CAH2286059.1"/>
    <property type="molecule type" value="Genomic_DNA"/>
</dbReference>
<dbReference type="AlphaFoldDB" id="A0AAD1W766"/>
<reference evidence="2" key="1">
    <citation type="submission" date="2022-03" db="EMBL/GenBank/DDBJ databases">
        <authorList>
            <person name="Alioto T."/>
            <person name="Alioto T."/>
            <person name="Gomez Garrido J."/>
        </authorList>
    </citation>
    <scope>NUCLEOTIDE SEQUENCE</scope>
</reference>
<gene>
    <name evidence="2" type="ORF">PECUL_23A011471</name>
</gene>
<feature type="non-terminal residue" evidence="2">
    <location>
        <position position="1"/>
    </location>
</feature>
<proteinExistence type="predicted"/>
<feature type="compositionally biased region" description="Basic and acidic residues" evidence="1">
    <location>
        <begin position="1"/>
        <end position="14"/>
    </location>
</feature>
<protein>
    <submittedName>
        <fullName evidence="2">Uncharacterized protein</fullName>
    </submittedName>
</protein>
<dbReference type="Proteomes" id="UP001295444">
    <property type="component" value="Chromosome 04"/>
</dbReference>
<evidence type="ECO:0000256" key="1">
    <source>
        <dbReference type="SAM" id="MobiDB-lite"/>
    </source>
</evidence>